<protein>
    <submittedName>
        <fullName evidence="1">DUF2845 domain-containing protein</fullName>
    </submittedName>
</protein>
<proteinExistence type="predicted"/>
<name>A0ABU3PDI8_9BURK</name>
<dbReference type="InterPro" id="IPR021268">
    <property type="entry name" value="DUF2845"/>
</dbReference>
<evidence type="ECO:0000313" key="1">
    <source>
        <dbReference type="EMBL" id="MDT8999956.1"/>
    </source>
</evidence>
<comment type="caution">
    <text evidence="1">The sequence shown here is derived from an EMBL/GenBank/DDBJ whole genome shotgun (WGS) entry which is preliminary data.</text>
</comment>
<gene>
    <name evidence="1" type="ORF">RQP53_11840</name>
</gene>
<reference evidence="1" key="1">
    <citation type="submission" date="2023-09" db="EMBL/GenBank/DDBJ databases">
        <title>Paucibacter sp. APW11 Genome sequencing and assembly.</title>
        <authorList>
            <person name="Kim I."/>
        </authorList>
    </citation>
    <scope>NUCLEOTIDE SEQUENCE</scope>
    <source>
        <strain evidence="1">APW11</strain>
    </source>
</reference>
<sequence length="131" mass="14802">MRSADTPSFFLPRLAAPLVLLGVFLSGPAQAFRCNSWVIDPGLRKAEVLNKCGAPATLDQRTEYRVQRLRETIWVRPEKGGPPVQQSVEVERQVPVVIEDWVYNFGPQQFMQALRFENGLLVETKDLGYGQ</sequence>
<dbReference type="RefSeq" id="WP_315650504.1">
    <property type="nucleotide sequence ID" value="NZ_JAVXZY010000004.1"/>
</dbReference>
<dbReference type="EMBL" id="JAVXZY010000004">
    <property type="protein sequence ID" value="MDT8999956.1"/>
    <property type="molecule type" value="Genomic_DNA"/>
</dbReference>
<organism evidence="1 2">
    <name type="scientific">Roseateles aquae</name>
    <dbReference type="NCBI Taxonomy" id="3077235"/>
    <lineage>
        <taxon>Bacteria</taxon>
        <taxon>Pseudomonadati</taxon>
        <taxon>Pseudomonadota</taxon>
        <taxon>Betaproteobacteria</taxon>
        <taxon>Burkholderiales</taxon>
        <taxon>Sphaerotilaceae</taxon>
        <taxon>Roseateles</taxon>
    </lineage>
</organism>
<dbReference type="Pfam" id="PF11006">
    <property type="entry name" value="DUF2845"/>
    <property type="match status" value="1"/>
</dbReference>
<evidence type="ECO:0000313" key="2">
    <source>
        <dbReference type="Proteomes" id="UP001246372"/>
    </source>
</evidence>
<dbReference type="Proteomes" id="UP001246372">
    <property type="component" value="Unassembled WGS sequence"/>
</dbReference>
<keyword evidence="2" id="KW-1185">Reference proteome</keyword>
<accession>A0ABU3PDI8</accession>